<sequence length="80" mass="8437">MTEKHRILTPHQQEISAAICAVLQGCEHADAFPAMVSVIAATINNAAACRHEALFVAEALADNLVNLVEAGQDGLLEMAP</sequence>
<dbReference type="Proteomes" id="UP000574761">
    <property type="component" value="Unassembled WGS sequence"/>
</dbReference>
<evidence type="ECO:0000313" key="1">
    <source>
        <dbReference type="EMBL" id="MBB3979095.1"/>
    </source>
</evidence>
<dbReference type="PROSITE" id="PS51257">
    <property type="entry name" value="PROKAR_LIPOPROTEIN"/>
    <property type="match status" value="1"/>
</dbReference>
<dbReference type="RefSeq" id="WP_183807344.1">
    <property type="nucleotide sequence ID" value="NZ_JACIEE010000009.1"/>
</dbReference>
<evidence type="ECO:0000313" key="2">
    <source>
        <dbReference type="Proteomes" id="UP000574761"/>
    </source>
</evidence>
<accession>A0A7W6DED7</accession>
<dbReference type="AlphaFoldDB" id="A0A7W6DED7"/>
<organism evidence="1 2">
    <name type="scientific">Mycoplana azooxidifex</name>
    <dbReference type="NCBI Taxonomy" id="1636188"/>
    <lineage>
        <taxon>Bacteria</taxon>
        <taxon>Pseudomonadati</taxon>
        <taxon>Pseudomonadota</taxon>
        <taxon>Alphaproteobacteria</taxon>
        <taxon>Hyphomicrobiales</taxon>
        <taxon>Rhizobiaceae</taxon>
        <taxon>Mycoplana</taxon>
    </lineage>
</organism>
<gene>
    <name evidence="1" type="ORF">GGQ64_004331</name>
</gene>
<reference evidence="1 2" key="1">
    <citation type="submission" date="2020-08" db="EMBL/GenBank/DDBJ databases">
        <title>Genomic Encyclopedia of Type Strains, Phase IV (KMG-IV): sequencing the most valuable type-strain genomes for metagenomic binning, comparative biology and taxonomic classification.</title>
        <authorList>
            <person name="Goeker M."/>
        </authorList>
    </citation>
    <scope>NUCLEOTIDE SEQUENCE [LARGE SCALE GENOMIC DNA]</scope>
    <source>
        <strain evidence="1 2">DSM 100211</strain>
    </source>
</reference>
<proteinExistence type="predicted"/>
<dbReference type="EMBL" id="JACIEE010000009">
    <property type="protein sequence ID" value="MBB3979095.1"/>
    <property type="molecule type" value="Genomic_DNA"/>
</dbReference>
<keyword evidence="2" id="KW-1185">Reference proteome</keyword>
<comment type="caution">
    <text evidence="1">The sequence shown here is derived from an EMBL/GenBank/DDBJ whole genome shotgun (WGS) entry which is preliminary data.</text>
</comment>
<name>A0A7W6DED7_9HYPH</name>
<protein>
    <submittedName>
        <fullName evidence="1">Uncharacterized protein</fullName>
    </submittedName>
</protein>